<evidence type="ECO:0000256" key="1">
    <source>
        <dbReference type="SAM" id="Phobius"/>
    </source>
</evidence>
<dbReference type="AlphaFoldDB" id="A0A9N8PZ27"/>
<keyword evidence="1" id="KW-1133">Transmembrane helix</keyword>
<dbReference type="EMBL" id="LR824020">
    <property type="protein sequence ID" value="CAD0202796.1"/>
    <property type="molecule type" value="Genomic_DNA"/>
</dbReference>
<name>A0A9N8PZ27_CHRIL</name>
<organism evidence="2 3">
    <name type="scientific">Chrysodeixis includens</name>
    <name type="common">Soybean looper</name>
    <name type="synonym">Pseudoplusia includens</name>
    <dbReference type="NCBI Taxonomy" id="689277"/>
    <lineage>
        <taxon>Eukaryota</taxon>
        <taxon>Metazoa</taxon>
        <taxon>Ecdysozoa</taxon>
        <taxon>Arthropoda</taxon>
        <taxon>Hexapoda</taxon>
        <taxon>Insecta</taxon>
        <taxon>Pterygota</taxon>
        <taxon>Neoptera</taxon>
        <taxon>Endopterygota</taxon>
        <taxon>Lepidoptera</taxon>
        <taxon>Glossata</taxon>
        <taxon>Ditrysia</taxon>
        <taxon>Noctuoidea</taxon>
        <taxon>Noctuidae</taxon>
        <taxon>Plusiinae</taxon>
        <taxon>Chrysodeixis</taxon>
    </lineage>
</organism>
<feature type="transmembrane region" description="Helical" evidence="1">
    <location>
        <begin position="60"/>
        <end position="82"/>
    </location>
</feature>
<keyword evidence="1" id="KW-0472">Membrane</keyword>
<evidence type="ECO:0000313" key="2">
    <source>
        <dbReference type="EMBL" id="CAD0202796.1"/>
    </source>
</evidence>
<evidence type="ECO:0000313" key="3">
    <source>
        <dbReference type="Proteomes" id="UP001154114"/>
    </source>
</evidence>
<gene>
    <name evidence="2" type="ORF">CINC_LOCUS4454</name>
</gene>
<protein>
    <submittedName>
        <fullName evidence="2">Uncharacterized protein</fullName>
    </submittedName>
</protein>
<reference evidence="2" key="1">
    <citation type="submission" date="2021-12" db="EMBL/GenBank/DDBJ databases">
        <authorList>
            <person name="King R."/>
        </authorList>
    </citation>
    <scope>NUCLEOTIDE SEQUENCE</scope>
</reference>
<accession>A0A9N8PZ27</accession>
<dbReference type="Proteomes" id="UP001154114">
    <property type="component" value="Chromosome 17"/>
</dbReference>
<proteinExistence type="predicted"/>
<sequence length="117" mass="12883">MTLCPVRQSIPTCIRANGTSMYVFSSPPSNSAINATTRTQNSIAIAPLKILSICPIRSRFTAWLFAIYFRFSLTYALIITSLKSSVSEISATSRLFWKYFSSASSHTCVSSSLRAVI</sequence>
<keyword evidence="3" id="KW-1185">Reference proteome</keyword>
<keyword evidence="1" id="KW-0812">Transmembrane</keyword>